<keyword evidence="4" id="KW-1185">Reference proteome</keyword>
<name>A0ABW6A7F9_9BACT</name>
<feature type="chain" id="PRO_5046087742" evidence="1">
    <location>
        <begin position="21"/>
        <end position="260"/>
    </location>
</feature>
<evidence type="ECO:0000313" key="4">
    <source>
        <dbReference type="Proteomes" id="UP001597511"/>
    </source>
</evidence>
<dbReference type="EMBL" id="JBHUOZ010000003">
    <property type="protein sequence ID" value="MFD2921304.1"/>
    <property type="molecule type" value="Genomic_DNA"/>
</dbReference>
<sequence length="260" mass="28132">MKKVSLFLVSALLVMAGFMACEKSDKTSDGTARMQLYLTDDPAQYEKVLIDVQKIEIHSDVDGWISFNILKPGVYNLLDFTNGLDTLIADITLPAGKISQMRLILGNNNSVVIDGVSHPLATPSAQQSGLKFNIHQDLQVNGSYKVWIDFDAARSIVVQGNGNYSLKPVIKTYTELTDGRIKGIVLPLTARPVVYAINNTDTSAAIPNAAGFYLFSGLPEGTYKIWIDGDATAGFSDAVIENVTVRFGVVTDVGITTLVP</sequence>
<accession>A0ABW6A7F9</accession>
<organism evidence="3 4">
    <name type="scientific">Terrimonas rubra</name>
    <dbReference type="NCBI Taxonomy" id="1035890"/>
    <lineage>
        <taxon>Bacteria</taxon>
        <taxon>Pseudomonadati</taxon>
        <taxon>Bacteroidota</taxon>
        <taxon>Chitinophagia</taxon>
        <taxon>Chitinophagales</taxon>
        <taxon>Chitinophagaceae</taxon>
        <taxon>Terrimonas</taxon>
    </lineage>
</organism>
<comment type="caution">
    <text evidence="3">The sequence shown here is derived from an EMBL/GenBank/DDBJ whole genome shotgun (WGS) entry which is preliminary data.</text>
</comment>
<dbReference type="InterPro" id="IPR025491">
    <property type="entry name" value="DUF4382"/>
</dbReference>
<dbReference type="RefSeq" id="WP_386101343.1">
    <property type="nucleotide sequence ID" value="NZ_JBHUOZ010000003.1"/>
</dbReference>
<feature type="domain" description="DUF4382" evidence="2">
    <location>
        <begin position="31"/>
        <end position="168"/>
    </location>
</feature>
<dbReference type="SUPFAM" id="SSF117074">
    <property type="entry name" value="Hypothetical protein PA1324"/>
    <property type="match status" value="1"/>
</dbReference>
<proteinExistence type="predicted"/>
<dbReference type="Pfam" id="PF14321">
    <property type="entry name" value="DUF4382"/>
    <property type="match status" value="1"/>
</dbReference>
<evidence type="ECO:0000259" key="2">
    <source>
        <dbReference type="Pfam" id="PF14321"/>
    </source>
</evidence>
<reference evidence="4" key="1">
    <citation type="journal article" date="2019" name="Int. J. Syst. Evol. Microbiol.">
        <title>The Global Catalogue of Microorganisms (GCM) 10K type strain sequencing project: providing services to taxonomists for standard genome sequencing and annotation.</title>
        <authorList>
            <consortium name="The Broad Institute Genomics Platform"/>
            <consortium name="The Broad Institute Genome Sequencing Center for Infectious Disease"/>
            <person name="Wu L."/>
            <person name="Ma J."/>
        </authorList>
    </citation>
    <scope>NUCLEOTIDE SEQUENCE [LARGE SCALE GENOMIC DNA]</scope>
    <source>
        <strain evidence="4">KCTC 23299</strain>
    </source>
</reference>
<feature type="signal peptide" evidence="1">
    <location>
        <begin position="1"/>
        <end position="20"/>
    </location>
</feature>
<evidence type="ECO:0000256" key="1">
    <source>
        <dbReference type="SAM" id="SignalP"/>
    </source>
</evidence>
<dbReference type="PROSITE" id="PS51257">
    <property type="entry name" value="PROKAR_LIPOPROTEIN"/>
    <property type="match status" value="1"/>
</dbReference>
<keyword evidence="1" id="KW-0732">Signal</keyword>
<dbReference type="Proteomes" id="UP001597511">
    <property type="component" value="Unassembled WGS sequence"/>
</dbReference>
<gene>
    <name evidence="3" type="ORF">ACFS6H_16375</name>
</gene>
<evidence type="ECO:0000313" key="3">
    <source>
        <dbReference type="EMBL" id="MFD2921304.1"/>
    </source>
</evidence>
<protein>
    <submittedName>
        <fullName evidence="3">DUF4382 domain-containing protein</fullName>
    </submittedName>
</protein>